<evidence type="ECO:0000256" key="4">
    <source>
        <dbReference type="ARBA" id="ARBA00022827"/>
    </source>
</evidence>
<dbReference type="Pfam" id="PF01565">
    <property type="entry name" value="FAD_binding_4"/>
    <property type="match status" value="1"/>
</dbReference>
<keyword evidence="4" id="KW-0274">FAD</keyword>
<dbReference type="AlphaFoldDB" id="A0A4S3J8R1"/>
<dbReference type="SUPFAM" id="SSF56176">
    <property type="entry name" value="FAD-binding/transporter-associated domain-like"/>
    <property type="match status" value="1"/>
</dbReference>
<dbReference type="Proteomes" id="UP000324241">
    <property type="component" value="Unassembled WGS sequence"/>
</dbReference>
<dbReference type="VEuPathDB" id="FungiDB:EYZ11_009154"/>
<dbReference type="GO" id="GO:0016491">
    <property type="term" value="F:oxidoreductase activity"/>
    <property type="evidence" value="ECO:0007669"/>
    <property type="project" value="UniProtKB-KW"/>
</dbReference>
<evidence type="ECO:0000313" key="10">
    <source>
        <dbReference type="Proteomes" id="UP000308092"/>
    </source>
</evidence>
<evidence type="ECO:0000256" key="6">
    <source>
        <dbReference type="SAM" id="SignalP"/>
    </source>
</evidence>
<dbReference type="InterPro" id="IPR036318">
    <property type="entry name" value="FAD-bd_PCMH-like_sf"/>
</dbReference>
<dbReference type="PANTHER" id="PTHR42973:SF39">
    <property type="entry name" value="FAD-BINDING PCMH-TYPE DOMAIN-CONTAINING PROTEIN"/>
    <property type="match status" value="1"/>
</dbReference>
<accession>A0A4S3J8R1</accession>
<evidence type="ECO:0000256" key="2">
    <source>
        <dbReference type="ARBA" id="ARBA00005466"/>
    </source>
</evidence>
<comment type="cofactor">
    <cofactor evidence="1">
        <name>FAD</name>
        <dbReference type="ChEBI" id="CHEBI:57692"/>
    </cofactor>
</comment>
<dbReference type="GO" id="GO:0071949">
    <property type="term" value="F:FAD binding"/>
    <property type="evidence" value="ECO:0007669"/>
    <property type="project" value="InterPro"/>
</dbReference>
<sequence>MSAWAVLVLYFFTISNVLCYGPDLSGLRGLLSPDASIAYDTLGAPRWSEFPAPDAGAVVNPATEDDVLVTVRYCIEQNIPFLAQNGGHGSSITFTLDKSGVIINLEQLNHVRVNAAGTELWLEGGALVSDVVAAAFARNTIVPTPTCNCIGQLGAGLGAGYGNLVGAYGLIIDNLISVNIVTPAGDRLEVSRESNSELWFAIRGAGQNFGIVTSATMRAYPVDKSGLSAWLATLTFSEKKIEDLVQAMDTLILRPEMAINLIFSASESGDNISFSITANLFYYGTDSAGREAFSTIYAAGPETDDAGVLSYDHWNDPQDGGCAKGQRKQRYGAGLARMVPATWRELFQEYKTFVKQTGAVKSVVIMNGNPIRESTDVLDYAYPFRSTIKFNTWVEPSVVDSRLDAVAREWGLKSRDLLRSTSGLTKNCTYINGAYGDEELSVVYGENVQRLRNLKAQMDPHGRFNEWFPLS</sequence>
<dbReference type="Proteomes" id="UP000308092">
    <property type="component" value="Unassembled WGS sequence"/>
</dbReference>
<gene>
    <name evidence="8" type="ORF">ATNIH1004_003561</name>
    <name evidence="9" type="ORF">EYZ11_009154</name>
</gene>
<keyword evidence="10" id="KW-1185">Reference proteome</keyword>
<comment type="caution">
    <text evidence="9">The sequence shown here is derived from an EMBL/GenBank/DDBJ whole genome shotgun (WGS) entry which is preliminary data.</text>
</comment>
<evidence type="ECO:0000313" key="8">
    <source>
        <dbReference type="EMBL" id="KAA8650872.1"/>
    </source>
</evidence>
<evidence type="ECO:0000313" key="11">
    <source>
        <dbReference type="Proteomes" id="UP000324241"/>
    </source>
</evidence>
<dbReference type="RefSeq" id="XP_033430233.1">
    <property type="nucleotide sequence ID" value="XM_033568238.1"/>
</dbReference>
<dbReference type="PANTHER" id="PTHR42973">
    <property type="entry name" value="BINDING OXIDOREDUCTASE, PUTATIVE (AFU_ORTHOLOGUE AFUA_1G17690)-RELATED"/>
    <property type="match status" value="1"/>
</dbReference>
<dbReference type="GeneID" id="54326263"/>
<comment type="similarity">
    <text evidence="2">Belongs to the oxygen-dependent FAD-linked oxidoreductase family.</text>
</comment>
<name>A0A4S3J8R1_9EURO</name>
<evidence type="ECO:0000256" key="3">
    <source>
        <dbReference type="ARBA" id="ARBA00022630"/>
    </source>
</evidence>
<dbReference type="EMBL" id="QUQM01000001">
    <property type="protein sequence ID" value="KAA8650872.1"/>
    <property type="molecule type" value="Genomic_DNA"/>
</dbReference>
<reference evidence="8 11" key="2">
    <citation type="submission" date="2019-08" db="EMBL/GenBank/DDBJ databases">
        <title>The genome sequence of a newly discovered highly antifungal drug resistant Aspergillus species, Aspergillus tanneri NIH 1004.</title>
        <authorList>
            <person name="Mounaud S."/>
            <person name="Singh I."/>
            <person name="Joardar V."/>
            <person name="Pakala S."/>
            <person name="Pakala S."/>
            <person name="Venepally P."/>
            <person name="Chung J.K."/>
            <person name="Losada L."/>
            <person name="Nierman W.C."/>
        </authorList>
    </citation>
    <scope>NUCLEOTIDE SEQUENCE [LARGE SCALE GENOMIC DNA]</scope>
    <source>
        <strain evidence="8 11">NIH1004</strain>
    </source>
</reference>
<dbReference type="InterPro" id="IPR016166">
    <property type="entry name" value="FAD-bd_PCMH"/>
</dbReference>
<dbReference type="InterPro" id="IPR016167">
    <property type="entry name" value="FAD-bd_PCMH_sub1"/>
</dbReference>
<dbReference type="STRING" id="1220188.A0A4S3J8R1"/>
<evidence type="ECO:0000256" key="1">
    <source>
        <dbReference type="ARBA" id="ARBA00001974"/>
    </source>
</evidence>
<keyword evidence="5" id="KW-0560">Oxidoreductase</keyword>
<dbReference type="PROSITE" id="PS51387">
    <property type="entry name" value="FAD_PCMH"/>
    <property type="match status" value="1"/>
</dbReference>
<dbReference type="InterPro" id="IPR050416">
    <property type="entry name" value="FAD-linked_Oxidoreductase"/>
</dbReference>
<keyword evidence="6" id="KW-0732">Signal</keyword>
<proteinExistence type="inferred from homology"/>
<evidence type="ECO:0000259" key="7">
    <source>
        <dbReference type="PROSITE" id="PS51387"/>
    </source>
</evidence>
<dbReference type="Gene3D" id="3.30.465.10">
    <property type="match status" value="1"/>
</dbReference>
<reference evidence="9 10" key="1">
    <citation type="submission" date="2019-03" db="EMBL/GenBank/DDBJ databases">
        <title>The genome sequence of a newly discovered highly antifungal drug resistant Aspergillus species, Aspergillus tanneri NIH 1004.</title>
        <authorList>
            <person name="Mounaud S."/>
            <person name="Singh I."/>
            <person name="Joardar V."/>
            <person name="Pakala S."/>
            <person name="Pakala S."/>
            <person name="Venepally P."/>
            <person name="Hoover J."/>
            <person name="Nierman W."/>
            <person name="Chung J."/>
            <person name="Losada L."/>
        </authorList>
    </citation>
    <scope>NUCLEOTIDE SEQUENCE [LARGE SCALE GENOMIC DNA]</scope>
    <source>
        <strain evidence="9 10">NIH1004</strain>
    </source>
</reference>
<feature type="domain" description="FAD-binding PCMH-type" evidence="7">
    <location>
        <begin position="51"/>
        <end position="222"/>
    </location>
</feature>
<dbReference type="InterPro" id="IPR016169">
    <property type="entry name" value="FAD-bd_PCMH_sub2"/>
</dbReference>
<dbReference type="EMBL" id="SOSA01000420">
    <property type="protein sequence ID" value="THC91386.1"/>
    <property type="molecule type" value="Genomic_DNA"/>
</dbReference>
<keyword evidence="3" id="KW-0285">Flavoprotein</keyword>
<dbReference type="Gene3D" id="3.40.462.20">
    <property type="match status" value="1"/>
</dbReference>
<protein>
    <recommendedName>
        <fullName evidence="7">FAD-binding PCMH-type domain-containing protein</fullName>
    </recommendedName>
</protein>
<feature type="signal peptide" evidence="6">
    <location>
        <begin position="1"/>
        <end position="19"/>
    </location>
</feature>
<dbReference type="InterPro" id="IPR006094">
    <property type="entry name" value="Oxid_FAD_bind_N"/>
</dbReference>
<evidence type="ECO:0000256" key="5">
    <source>
        <dbReference type="ARBA" id="ARBA00023002"/>
    </source>
</evidence>
<dbReference type="OrthoDB" id="415825at2759"/>
<evidence type="ECO:0000313" key="9">
    <source>
        <dbReference type="EMBL" id="THC91386.1"/>
    </source>
</evidence>
<feature type="chain" id="PRO_5033448510" description="FAD-binding PCMH-type domain-containing protein" evidence="6">
    <location>
        <begin position="20"/>
        <end position="471"/>
    </location>
</feature>
<organism evidence="9 10">
    <name type="scientific">Aspergillus tanneri</name>
    <dbReference type="NCBI Taxonomy" id="1220188"/>
    <lineage>
        <taxon>Eukaryota</taxon>
        <taxon>Fungi</taxon>
        <taxon>Dikarya</taxon>
        <taxon>Ascomycota</taxon>
        <taxon>Pezizomycotina</taxon>
        <taxon>Eurotiomycetes</taxon>
        <taxon>Eurotiomycetidae</taxon>
        <taxon>Eurotiales</taxon>
        <taxon>Aspergillaceae</taxon>
        <taxon>Aspergillus</taxon>
        <taxon>Aspergillus subgen. Circumdati</taxon>
    </lineage>
</organism>
<dbReference type="Gene3D" id="3.30.43.10">
    <property type="entry name" value="Uridine Diphospho-n-acetylenolpyruvylglucosamine Reductase, domain 2"/>
    <property type="match status" value="1"/>
</dbReference>